<feature type="region of interest" description="Disordered" evidence="1">
    <location>
        <begin position="1"/>
        <end position="78"/>
    </location>
</feature>
<evidence type="ECO:0000313" key="4">
    <source>
        <dbReference type="Proteomes" id="UP000609651"/>
    </source>
</evidence>
<gene>
    <name evidence="3" type="ORF">LzC2_32430</name>
</gene>
<protein>
    <recommendedName>
        <fullName evidence="5">DUF883 domain-containing protein</fullName>
    </recommendedName>
</protein>
<feature type="transmembrane region" description="Helical" evidence="2">
    <location>
        <begin position="86"/>
        <end position="112"/>
    </location>
</feature>
<organism evidence="3 4">
    <name type="scientific">Alienimonas chondri</name>
    <dbReference type="NCBI Taxonomy" id="2681879"/>
    <lineage>
        <taxon>Bacteria</taxon>
        <taxon>Pseudomonadati</taxon>
        <taxon>Planctomycetota</taxon>
        <taxon>Planctomycetia</taxon>
        <taxon>Planctomycetales</taxon>
        <taxon>Planctomycetaceae</taxon>
        <taxon>Alienimonas</taxon>
    </lineage>
</organism>
<dbReference type="Proteomes" id="UP000609651">
    <property type="component" value="Unassembled WGS sequence"/>
</dbReference>
<evidence type="ECO:0000256" key="1">
    <source>
        <dbReference type="SAM" id="MobiDB-lite"/>
    </source>
</evidence>
<dbReference type="EMBL" id="WTPX01000124">
    <property type="protein sequence ID" value="NNJ27143.1"/>
    <property type="molecule type" value="Genomic_DNA"/>
</dbReference>
<accession>A0ABX1VIP1</accession>
<keyword evidence="2" id="KW-1133">Transmembrane helix</keyword>
<feature type="compositionally biased region" description="Pro residues" evidence="1">
    <location>
        <begin position="1"/>
        <end position="20"/>
    </location>
</feature>
<name>A0ABX1VIP1_9PLAN</name>
<keyword evidence="4" id="KW-1185">Reference proteome</keyword>
<proteinExistence type="predicted"/>
<reference evidence="3 4" key="1">
    <citation type="journal article" date="2020" name="Syst. Appl. Microbiol.">
        <title>Alienimonas chondri sp. nov., a novel planctomycete isolated from the biofilm of the red alga Chondrus crispus.</title>
        <authorList>
            <person name="Vitorino I."/>
            <person name="Albuquerque L."/>
            <person name="Wiegand S."/>
            <person name="Kallscheuer N."/>
            <person name="da Costa M.S."/>
            <person name="Lobo-da-Cunha A."/>
            <person name="Jogler C."/>
            <person name="Lage O.M."/>
        </authorList>
    </citation>
    <scope>NUCLEOTIDE SEQUENCE [LARGE SCALE GENOMIC DNA]</scope>
    <source>
        <strain evidence="3 4">LzC2</strain>
    </source>
</reference>
<evidence type="ECO:0000313" key="3">
    <source>
        <dbReference type="EMBL" id="NNJ27143.1"/>
    </source>
</evidence>
<evidence type="ECO:0008006" key="5">
    <source>
        <dbReference type="Google" id="ProtNLM"/>
    </source>
</evidence>
<feature type="compositionally biased region" description="Low complexity" evidence="1">
    <location>
        <begin position="31"/>
        <end position="57"/>
    </location>
</feature>
<sequence length="115" mass="11507">MNRFPRPPALAPPVNPPPANRTPQNGTPQNRTSGSTPSGSTPSGRRLPQRPAAAASSGVSTGVPLSGLRSPSPGIRLAEPGLKDVAAGWVASHPAIGLGAAAAVGLALGWALKRR</sequence>
<keyword evidence="2" id="KW-0472">Membrane</keyword>
<keyword evidence="2" id="KW-0812">Transmembrane</keyword>
<comment type="caution">
    <text evidence="3">The sequence shown here is derived from an EMBL/GenBank/DDBJ whole genome shotgun (WGS) entry which is preliminary data.</text>
</comment>
<evidence type="ECO:0000256" key="2">
    <source>
        <dbReference type="SAM" id="Phobius"/>
    </source>
</evidence>